<proteinExistence type="predicted"/>
<comment type="caution">
    <text evidence="2">The sequence shown here is derived from an EMBL/GenBank/DDBJ whole genome shotgun (WGS) entry which is preliminary data.</text>
</comment>
<dbReference type="EMBL" id="JARKIK010000047">
    <property type="protein sequence ID" value="KAK8735597.1"/>
    <property type="molecule type" value="Genomic_DNA"/>
</dbReference>
<gene>
    <name evidence="2" type="ORF">OTU49_005451</name>
</gene>
<accession>A0AAW0X7P9</accession>
<reference evidence="2 3" key="1">
    <citation type="journal article" date="2024" name="BMC Genomics">
        <title>Genome assembly of redclaw crayfish (Cherax quadricarinatus) provides insights into its immune adaptation and hypoxia tolerance.</title>
        <authorList>
            <person name="Liu Z."/>
            <person name="Zheng J."/>
            <person name="Li H."/>
            <person name="Fang K."/>
            <person name="Wang S."/>
            <person name="He J."/>
            <person name="Zhou D."/>
            <person name="Weng S."/>
            <person name="Chi M."/>
            <person name="Gu Z."/>
            <person name="He J."/>
            <person name="Li F."/>
            <person name="Wang M."/>
        </authorList>
    </citation>
    <scope>NUCLEOTIDE SEQUENCE [LARGE SCALE GENOMIC DNA]</scope>
    <source>
        <strain evidence="2">ZL_2023a</strain>
    </source>
</reference>
<feature type="domain" description="Mon2/Sec7/BIG1-like HDS" evidence="1">
    <location>
        <begin position="8"/>
        <end position="74"/>
    </location>
</feature>
<dbReference type="AlphaFoldDB" id="A0AAW0X7P9"/>
<sequence>MSVIDEIFFGNEEFSNFCFHQEVCYPLDHITKKNRPPIIKDMLVRYLTQIVNSSAENIKSGLENAFSIFNLSTSYVETMKEISQIDQKCFICVIVSFQGCLNKFEYN</sequence>
<organism evidence="2 3">
    <name type="scientific">Cherax quadricarinatus</name>
    <name type="common">Australian red claw crayfish</name>
    <dbReference type="NCBI Taxonomy" id="27406"/>
    <lineage>
        <taxon>Eukaryota</taxon>
        <taxon>Metazoa</taxon>
        <taxon>Ecdysozoa</taxon>
        <taxon>Arthropoda</taxon>
        <taxon>Crustacea</taxon>
        <taxon>Multicrustacea</taxon>
        <taxon>Malacostraca</taxon>
        <taxon>Eumalacostraca</taxon>
        <taxon>Eucarida</taxon>
        <taxon>Decapoda</taxon>
        <taxon>Pleocyemata</taxon>
        <taxon>Astacidea</taxon>
        <taxon>Parastacoidea</taxon>
        <taxon>Parastacidae</taxon>
        <taxon>Cherax</taxon>
    </lineage>
</organism>
<dbReference type="InterPro" id="IPR015403">
    <property type="entry name" value="Mon2/Sec7/BIG1-like_HDS"/>
</dbReference>
<name>A0AAW0X7P9_CHEQU</name>
<protein>
    <recommendedName>
        <fullName evidence="1">Mon2/Sec7/BIG1-like HDS domain-containing protein</fullName>
    </recommendedName>
</protein>
<dbReference type="Proteomes" id="UP001445076">
    <property type="component" value="Unassembled WGS sequence"/>
</dbReference>
<evidence type="ECO:0000259" key="1">
    <source>
        <dbReference type="Pfam" id="PF09324"/>
    </source>
</evidence>
<evidence type="ECO:0000313" key="2">
    <source>
        <dbReference type="EMBL" id="KAK8735597.1"/>
    </source>
</evidence>
<dbReference type="Pfam" id="PF09324">
    <property type="entry name" value="Sec7-like_HDS"/>
    <property type="match status" value="1"/>
</dbReference>
<keyword evidence="3" id="KW-1185">Reference proteome</keyword>
<evidence type="ECO:0000313" key="3">
    <source>
        <dbReference type="Proteomes" id="UP001445076"/>
    </source>
</evidence>